<evidence type="ECO:0000313" key="2">
    <source>
        <dbReference type="EMBL" id="TYQ02879.1"/>
    </source>
</evidence>
<sequence>MTTSHSPWAGWAIAAAVMTLVIAGCSSSIDTTGPTVLTTSTIDSRGGIPRGYPTETDVTSPLVISALGPNPIPVTGTDGMLHVAYEIEVLNFSPRPATITKIETLAGGPDGTVVSTLDQGQVSARSILVGNFSWTPFTEIPVGRTVLMVLDDEYESPDDVPSVVTHRLTATFGQATPEDAASAARYPDNVAQFGGTVMTSTDLPVVIGPPLAGDSWVVGDGCCGLSQHRAGMMAVGGRINGTERFAVDWLRINPDAVPLSRSRGDGSKNEDYFAYGAPLLAVADGTVVAVVSGEQDQVPQQVPKDMPFDQLGGNYVIIDIGNGNYAFYAHLKPMSATVNVGDLVTTGQVIGNLGNSGNTSEAHLHFHVSRAAVPLSGDNVPYEIDSFTFVGSADTGALVEGPNEGDRTDQLPLDGAVVNFPPVP</sequence>
<organism evidence="2">
    <name type="scientific">Nocardia globerula</name>
    <dbReference type="NCBI Taxonomy" id="1818"/>
    <lineage>
        <taxon>Bacteria</taxon>
        <taxon>Bacillati</taxon>
        <taxon>Actinomycetota</taxon>
        <taxon>Actinomycetes</taxon>
        <taxon>Mycobacteriales</taxon>
        <taxon>Nocardiaceae</taxon>
        <taxon>Nocardia</taxon>
    </lineage>
</organism>
<name>A0A652YMU2_NOCGL</name>
<dbReference type="PANTHER" id="PTHR21666">
    <property type="entry name" value="PEPTIDASE-RELATED"/>
    <property type="match status" value="1"/>
</dbReference>
<accession>A0A652YMU2</accession>
<comment type="caution">
    <text evidence="2">The sequence shown here is derived from an EMBL/GenBank/DDBJ whole genome shotgun (WGS) entry which is preliminary data.</text>
</comment>
<reference evidence="2" key="1">
    <citation type="submission" date="2019-07" db="EMBL/GenBank/DDBJ databases">
        <title>Genomic Encyclopedia of Type Strains, Phase IV (KMG-IV): sequencing the most valuable type-strain genomes for metagenomic binning, comparative biology and taxonomic classification.</title>
        <authorList>
            <person name="Goeker M."/>
        </authorList>
    </citation>
    <scope>NUCLEOTIDE SEQUENCE</scope>
    <source>
        <strain evidence="2">DSM 44596</strain>
    </source>
</reference>
<dbReference type="InterPro" id="IPR011055">
    <property type="entry name" value="Dup_hybrid_motif"/>
</dbReference>
<dbReference type="EMBL" id="VNIQ01000005">
    <property type="protein sequence ID" value="TYQ02879.1"/>
    <property type="molecule type" value="Genomic_DNA"/>
</dbReference>
<dbReference type="Pfam" id="PF01551">
    <property type="entry name" value="Peptidase_M23"/>
    <property type="match status" value="1"/>
</dbReference>
<proteinExistence type="predicted"/>
<protein>
    <submittedName>
        <fullName evidence="2">Peptidase M23-like protein</fullName>
    </submittedName>
</protein>
<dbReference type="InterPro" id="IPR050570">
    <property type="entry name" value="Cell_wall_metabolism_enzyme"/>
</dbReference>
<dbReference type="SUPFAM" id="SSF51261">
    <property type="entry name" value="Duplicated hybrid motif"/>
    <property type="match status" value="1"/>
</dbReference>
<gene>
    <name evidence="2" type="ORF">FNL38_10528</name>
</gene>
<dbReference type="InterPro" id="IPR016047">
    <property type="entry name" value="M23ase_b-sheet_dom"/>
</dbReference>
<dbReference type="GO" id="GO:0004222">
    <property type="term" value="F:metalloendopeptidase activity"/>
    <property type="evidence" value="ECO:0007669"/>
    <property type="project" value="TreeGrafter"/>
</dbReference>
<dbReference type="PANTHER" id="PTHR21666:SF270">
    <property type="entry name" value="MUREIN HYDROLASE ACTIVATOR ENVC"/>
    <property type="match status" value="1"/>
</dbReference>
<dbReference type="Gene3D" id="2.70.70.10">
    <property type="entry name" value="Glucose Permease (Domain IIA)"/>
    <property type="match status" value="1"/>
</dbReference>
<feature type="domain" description="M23ase beta-sheet core" evidence="1">
    <location>
        <begin position="274"/>
        <end position="372"/>
    </location>
</feature>
<evidence type="ECO:0000259" key="1">
    <source>
        <dbReference type="Pfam" id="PF01551"/>
    </source>
</evidence>
<dbReference type="CDD" id="cd12797">
    <property type="entry name" value="M23_peptidase"/>
    <property type="match status" value="1"/>
</dbReference>
<dbReference type="AlphaFoldDB" id="A0A652YMU2"/>